<organism evidence="1 2">
    <name type="scientific">Eruca vesicaria subsp. sativa</name>
    <name type="common">Garden rocket</name>
    <name type="synonym">Eruca sativa</name>
    <dbReference type="NCBI Taxonomy" id="29727"/>
    <lineage>
        <taxon>Eukaryota</taxon>
        <taxon>Viridiplantae</taxon>
        <taxon>Streptophyta</taxon>
        <taxon>Embryophyta</taxon>
        <taxon>Tracheophyta</taxon>
        <taxon>Spermatophyta</taxon>
        <taxon>Magnoliopsida</taxon>
        <taxon>eudicotyledons</taxon>
        <taxon>Gunneridae</taxon>
        <taxon>Pentapetalae</taxon>
        <taxon>rosids</taxon>
        <taxon>malvids</taxon>
        <taxon>Brassicales</taxon>
        <taxon>Brassicaceae</taxon>
        <taxon>Brassiceae</taxon>
        <taxon>Eruca</taxon>
    </lineage>
</organism>
<reference evidence="1 2" key="1">
    <citation type="submission" date="2022-03" db="EMBL/GenBank/DDBJ databases">
        <authorList>
            <person name="Macdonald S."/>
            <person name="Ahmed S."/>
            <person name="Newling K."/>
        </authorList>
    </citation>
    <scope>NUCLEOTIDE SEQUENCE [LARGE SCALE GENOMIC DNA]</scope>
</reference>
<accession>A0ABC8K3K9</accession>
<gene>
    <name evidence="1" type="ORF">ERUC_LOCUS18116</name>
</gene>
<dbReference type="AlphaFoldDB" id="A0ABC8K3K9"/>
<name>A0ABC8K3K9_ERUVS</name>
<evidence type="ECO:0000313" key="1">
    <source>
        <dbReference type="EMBL" id="CAH8350861.1"/>
    </source>
</evidence>
<dbReference type="EMBL" id="CAKOAT010167711">
    <property type="protein sequence ID" value="CAH8350861.1"/>
    <property type="molecule type" value="Genomic_DNA"/>
</dbReference>
<evidence type="ECO:0000313" key="2">
    <source>
        <dbReference type="Proteomes" id="UP001642260"/>
    </source>
</evidence>
<feature type="non-terminal residue" evidence="1">
    <location>
        <position position="49"/>
    </location>
</feature>
<proteinExistence type="predicted"/>
<keyword evidence="2" id="KW-1185">Reference proteome</keyword>
<sequence>MPKVMVIEAISTTDYGINVDIDEIYEYIENRYKIPPYYKKILEDKAEET</sequence>
<protein>
    <submittedName>
        <fullName evidence="1">Uncharacterized protein</fullName>
    </submittedName>
</protein>
<dbReference type="Proteomes" id="UP001642260">
    <property type="component" value="Unassembled WGS sequence"/>
</dbReference>
<comment type="caution">
    <text evidence="1">The sequence shown here is derived from an EMBL/GenBank/DDBJ whole genome shotgun (WGS) entry which is preliminary data.</text>
</comment>